<dbReference type="PANTHER" id="PTHR43194">
    <property type="entry name" value="HYDROLASE ALPHA/BETA FOLD FAMILY"/>
    <property type="match status" value="1"/>
</dbReference>
<keyword evidence="2" id="KW-0378">Hydrolase</keyword>
<organism evidence="2 3">
    <name type="scientific">Dictyobacter halimunensis</name>
    <dbReference type="NCBI Taxonomy" id="3026934"/>
    <lineage>
        <taxon>Bacteria</taxon>
        <taxon>Bacillati</taxon>
        <taxon>Chloroflexota</taxon>
        <taxon>Ktedonobacteria</taxon>
        <taxon>Ktedonobacterales</taxon>
        <taxon>Dictyobacteraceae</taxon>
        <taxon>Dictyobacter</taxon>
    </lineage>
</organism>
<name>A0ABQ6FM45_9CHLR</name>
<dbReference type="InterPro" id="IPR029058">
    <property type="entry name" value="AB_hydrolase_fold"/>
</dbReference>
<sequence length="277" mass="31116">MTQWREETMNVNGINIHYHLTGDAQQKPAIVLLHGATDSGLCWTHIAHALEDEYALVMPDARGHGHSERGEAGLDQESLAADVAGLIQELRLDRPYLLGHSMGGSTALMVAARYPKLVRAILLEDPPLIDRSENTADNQRPPAGMPPWLARLKPMTKDEMLTHIRAESPQWDEEEYEPWVDSKIDVDPTIFEHRRSLPSWRELAAKIHCPVLLITGDPSAHAIVTPQIAVDALHYWPEGQLIQVAGAGHNIRRDKYPEFIRAVKAFLQQMQTQQAHQ</sequence>
<dbReference type="Proteomes" id="UP001344906">
    <property type="component" value="Unassembled WGS sequence"/>
</dbReference>
<evidence type="ECO:0000313" key="2">
    <source>
        <dbReference type="EMBL" id="GLV54752.1"/>
    </source>
</evidence>
<dbReference type="Gene3D" id="3.40.50.1820">
    <property type="entry name" value="alpha/beta hydrolase"/>
    <property type="match status" value="1"/>
</dbReference>
<dbReference type="SUPFAM" id="SSF53474">
    <property type="entry name" value="alpha/beta-Hydrolases"/>
    <property type="match status" value="1"/>
</dbReference>
<evidence type="ECO:0000259" key="1">
    <source>
        <dbReference type="Pfam" id="PF12697"/>
    </source>
</evidence>
<proteinExistence type="predicted"/>
<dbReference type="PANTHER" id="PTHR43194:SF2">
    <property type="entry name" value="PEROXISOMAL MEMBRANE PROTEIN LPX1"/>
    <property type="match status" value="1"/>
</dbReference>
<keyword evidence="3" id="KW-1185">Reference proteome</keyword>
<dbReference type="InterPro" id="IPR000073">
    <property type="entry name" value="AB_hydrolase_1"/>
</dbReference>
<protein>
    <submittedName>
        <fullName evidence="2">Hydrolase</fullName>
    </submittedName>
</protein>
<dbReference type="EMBL" id="BSRI01000001">
    <property type="protein sequence ID" value="GLV54752.1"/>
    <property type="molecule type" value="Genomic_DNA"/>
</dbReference>
<dbReference type="GO" id="GO:0016787">
    <property type="term" value="F:hydrolase activity"/>
    <property type="evidence" value="ECO:0007669"/>
    <property type="project" value="UniProtKB-KW"/>
</dbReference>
<feature type="domain" description="AB hydrolase-1" evidence="1">
    <location>
        <begin position="30"/>
        <end position="251"/>
    </location>
</feature>
<comment type="caution">
    <text evidence="2">The sequence shown here is derived from an EMBL/GenBank/DDBJ whole genome shotgun (WGS) entry which is preliminary data.</text>
</comment>
<dbReference type="Pfam" id="PF12697">
    <property type="entry name" value="Abhydrolase_6"/>
    <property type="match status" value="1"/>
</dbReference>
<reference evidence="2 3" key="1">
    <citation type="submission" date="2023-02" db="EMBL/GenBank/DDBJ databases">
        <title>Dictyobacter halimunensis sp. nov., a new member of the class Ktedonobacteria from forest soil in a geothermal area.</title>
        <authorList>
            <person name="Rachmania M.K."/>
            <person name="Ningsih F."/>
            <person name="Sakai Y."/>
            <person name="Yabe S."/>
            <person name="Yokota A."/>
            <person name="Sjamsuridzal W."/>
        </authorList>
    </citation>
    <scope>NUCLEOTIDE SEQUENCE [LARGE SCALE GENOMIC DNA]</scope>
    <source>
        <strain evidence="2 3">S3.2.2.5</strain>
    </source>
</reference>
<accession>A0ABQ6FM45</accession>
<dbReference type="PRINTS" id="PR00111">
    <property type="entry name" value="ABHYDROLASE"/>
</dbReference>
<dbReference type="RefSeq" id="WP_338248543.1">
    <property type="nucleotide sequence ID" value="NZ_BSRI01000001.1"/>
</dbReference>
<dbReference type="InterPro" id="IPR050228">
    <property type="entry name" value="Carboxylesterase_BioH"/>
</dbReference>
<evidence type="ECO:0000313" key="3">
    <source>
        <dbReference type="Proteomes" id="UP001344906"/>
    </source>
</evidence>
<gene>
    <name evidence="2" type="ORF">KDH_15990</name>
</gene>